<dbReference type="PANTHER" id="PTHR10638">
    <property type="entry name" value="COPPER AMINE OXIDASE"/>
    <property type="match status" value="1"/>
</dbReference>
<feature type="active site" description="Proton acceptor" evidence="9">
    <location>
        <position position="315"/>
    </location>
</feature>
<dbReference type="GO" id="GO:0009308">
    <property type="term" value="P:amine metabolic process"/>
    <property type="evidence" value="ECO:0007669"/>
    <property type="project" value="UniProtKB-UniRule"/>
</dbReference>
<dbReference type="Pfam" id="PF02727">
    <property type="entry name" value="Cu_amine_oxidN2"/>
    <property type="match status" value="1"/>
</dbReference>
<keyword evidence="5 9" id="KW-0801">TPQ</keyword>
<keyword evidence="7 11" id="KW-0186">Copper</keyword>
<dbReference type="GeneID" id="28852556"/>
<evidence type="ECO:0000259" key="13">
    <source>
        <dbReference type="Pfam" id="PF02727"/>
    </source>
</evidence>
<evidence type="ECO:0000256" key="6">
    <source>
        <dbReference type="ARBA" id="ARBA00023002"/>
    </source>
</evidence>
<dbReference type="Proteomes" id="UP000078397">
    <property type="component" value="Unassembled WGS sequence"/>
</dbReference>
<dbReference type="InterPro" id="IPR036460">
    <property type="entry name" value="Cu_amine_oxidase_C_sf"/>
</dbReference>
<evidence type="ECO:0000256" key="5">
    <source>
        <dbReference type="ARBA" id="ARBA00022772"/>
    </source>
</evidence>
<dbReference type="PROSITE" id="PS01164">
    <property type="entry name" value="COPPER_AMINE_OXID_1"/>
    <property type="match status" value="1"/>
</dbReference>
<dbReference type="AlphaFoldDB" id="A0A179F0Y3"/>
<evidence type="ECO:0000256" key="9">
    <source>
        <dbReference type="PIRSR" id="PIRSR600269-50"/>
    </source>
</evidence>
<comment type="cofactor">
    <cofactor evidence="11">
        <name>Cu cation</name>
        <dbReference type="ChEBI" id="CHEBI:23378"/>
    </cofactor>
    <text evidence="11">Contains 1 topaquinone per subunit.</text>
</comment>
<comment type="similarity">
    <text evidence="2 11">Belongs to the copper/topaquinone oxidase family.</text>
</comment>
<evidence type="ECO:0000256" key="3">
    <source>
        <dbReference type="ARBA" id="ARBA00011738"/>
    </source>
</evidence>
<gene>
    <name evidence="14" type="ORF">VFPPC_10141</name>
</gene>
<evidence type="ECO:0000256" key="1">
    <source>
        <dbReference type="ARBA" id="ARBA00001935"/>
    </source>
</evidence>
<comment type="PTM">
    <text evidence="10 11">Topaquinone (TPQ) is generated by copper-dependent autoxidation of a specific tyrosyl residue.</text>
</comment>
<keyword evidence="8" id="KW-1015">Disulfide bond</keyword>
<protein>
    <recommendedName>
        <fullName evidence="11">Amine oxidase</fullName>
        <ecNumber evidence="11">1.4.3.-</ecNumber>
    </recommendedName>
</protein>
<evidence type="ECO:0000313" key="15">
    <source>
        <dbReference type="Proteomes" id="UP000078397"/>
    </source>
</evidence>
<dbReference type="GO" id="GO:0048038">
    <property type="term" value="F:quinone binding"/>
    <property type="evidence" value="ECO:0007669"/>
    <property type="project" value="InterPro"/>
</dbReference>
<name>A0A179F0Y3_METCM</name>
<keyword evidence="15" id="KW-1185">Reference proteome</keyword>
<dbReference type="PANTHER" id="PTHR10638:SF33">
    <property type="entry name" value="AMINE OXIDASE"/>
    <property type="match status" value="1"/>
</dbReference>
<dbReference type="InterPro" id="IPR016182">
    <property type="entry name" value="Cu_amine_oxidase_N-reg"/>
</dbReference>
<dbReference type="FunFam" id="2.70.98.20:FF:000001">
    <property type="entry name" value="Amine oxidase"/>
    <property type="match status" value="1"/>
</dbReference>
<evidence type="ECO:0000259" key="12">
    <source>
        <dbReference type="Pfam" id="PF01179"/>
    </source>
</evidence>
<dbReference type="InterPro" id="IPR049948">
    <property type="entry name" value="Cu_Am_ox_TPQ-bd"/>
</dbReference>
<dbReference type="Pfam" id="PF01179">
    <property type="entry name" value="Cu_amine_oxid"/>
    <property type="match status" value="1"/>
</dbReference>
<comment type="cofactor">
    <cofactor evidence="1">
        <name>Cu cation</name>
        <dbReference type="ChEBI" id="CHEBI:23378"/>
    </cofactor>
</comment>
<dbReference type="InterPro" id="IPR015800">
    <property type="entry name" value="Cu_amine_oxidase_N2"/>
</dbReference>
<dbReference type="KEGG" id="pchm:VFPPC_10141"/>
<comment type="subunit">
    <text evidence="3">Homodimer.</text>
</comment>
<dbReference type="InterPro" id="IPR000269">
    <property type="entry name" value="Cu_amine_oxidase"/>
</dbReference>
<reference evidence="14 15" key="1">
    <citation type="journal article" date="2016" name="PLoS Pathog.">
        <title>Biosynthesis of antibiotic leucinostatins in bio-control fungus Purpureocillium lilacinum and their inhibition on phytophthora revealed by genome mining.</title>
        <authorList>
            <person name="Wang G."/>
            <person name="Liu Z."/>
            <person name="Lin R."/>
            <person name="Li E."/>
            <person name="Mao Z."/>
            <person name="Ling J."/>
            <person name="Yang Y."/>
            <person name="Yin W.B."/>
            <person name="Xie B."/>
        </authorList>
    </citation>
    <scope>NUCLEOTIDE SEQUENCE [LARGE SCALE GENOMIC DNA]</scope>
    <source>
        <strain evidence="14">170</strain>
    </source>
</reference>
<feature type="active site" description="Schiff-base intermediate with substrate; via topaquinone" evidence="9">
    <location>
        <position position="399"/>
    </location>
</feature>
<evidence type="ECO:0000256" key="4">
    <source>
        <dbReference type="ARBA" id="ARBA00022723"/>
    </source>
</evidence>
<evidence type="ECO:0000256" key="8">
    <source>
        <dbReference type="ARBA" id="ARBA00023157"/>
    </source>
</evidence>
<dbReference type="GO" id="GO:0008131">
    <property type="term" value="F:primary methylamine oxidase activity"/>
    <property type="evidence" value="ECO:0007669"/>
    <property type="project" value="InterPro"/>
</dbReference>
<dbReference type="STRING" id="1380566.A0A179F0Y3"/>
<comment type="caution">
    <text evidence="14">The sequence shown here is derived from an EMBL/GenBank/DDBJ whole genome shotgun (WGS) entry which is preliminary data.</text>
</comment>
<dbReference type="Gene3D" id="3.10.450.40">
    <property type="match status" value="2"/>
</dbReference>
<dbReference type="Gene3D" id="2.70.98.20">
    <property type="entry name" value="Copper amine oxidase, catalytic domain"/>
    <property type="match status" value="1"/>
</dbReference>
<sequence length="669" mass="75532">MFPNLHPFSQLTAAEIKLSSQIIRQLHPANTVIIFKTITLQEPDKEVALEYLQAESEHRPDRPVIDRRSFVAYYRKDHDYLHESVINLATGQVVYNEELDKVFHGPADLDEVGEIEALVHTDLLVLAELQKYNLDKSLLVCEPWVYGSDGINDERRQYQCLLFMRHPDHASDPESNHYALPLPFSPVVDVIHRRVTRIDYLPTGADNMTPDTKGYKVPPPNEYAPKYQNMRTDLKPLNVIQPEGASFTITEDFECSQVVSWQKWRLRLGFNAREGMVLYDVRYDGRPLFYRVSLSDMNIPYADPRHPFHKKAAFDLGDAGAGYTANNLKLGCDCLGSIFYVSSILSSPSGGIVEKPNCVCIHEQDSGIGWKHTNYRTDTAVVTRARELVLQSILTVANYEYILAFIFTQAGDISYEVRATGILSTQPIDKGVDVNWGTIVHPGVLAAQHQHIFSLRLDPMLDGPRNSLTYEEAHAMDPCSPLNPHGTGYYTRETTVQTSGGYDLDEQKNRVFKIKNTSSLNQVNNKAAGYKIMVHDFQKMLASKESYHHRRAEFADHNIYVTKYRPNELYAAGQYTNQSRGGAGVRTWAGRQDAVVDEDIVVWVQFGINHVPRIEDFPVMPVEILKVHLRPVNFFTKNPALDVPPSTQAFNKSCQIRAAATCTNGTAAA</sequence>
<keyword evidence="6 11" id="KW-0560">Oxidoreductase</keyword>
<evidence type="ECO:0000256" key="2">
    <source>
        <dbReference type="ARBA" id="ARBA00007983"/>
    </source>
</evidence>
<evidence type="ECO:0000313" key="14">
    <source>
        <dbReference type="EMBL" id="OAQ59106.1"/>
    </source>
</evidence>
<evidence type="ECO:0000256" key="7">
    <source>
        <dbReference type="ARBA" id="ARBA00023008"/>
    </source>
</evidence>
<evidence type="ECO:0000256" key="11">
    <source>
        <dbReference type="RuleBase" id="RU000672"/>
    </source>
</evidence>
<evidence type="ECO:0000256" key="10">
    <source>
        <dbReference type="PIRSR" id="PIRSR600269-51"/>
    </source>
</evidence>
<dbReference type="RefSeq" id="XP_018137161.1">
    <property type="nucleotide sequence ID" value="XM_018288562.1"/>
</dbReference>
<dbReference type="EMBL" id="LSBJ02000010">
    <property type="protein sequence ID" value="OAQ59106.1"/>
    <property type="molecule type" value="Genomic_DNA"/>
</dbReference>
<feature type="domain" description="Copper amine oxidase N2-terminal" evidence="13">
    <location>
        <begin position="6"/>
        <end position="94"/>
    </location>
</feature>
<dbReference type="InterPro" id="IPR015798">
    <property type="entry name" value="Cu_amine_oxidase_C"/>
</dbReference>
<feature type="domain" description="Copper amine oxidase catalytic" evidence="12">
    <location>
        <begin position="237"/>
        <end position="641"/>
    </location>
</feature>
<organism evidence="14 15">
    <name type="scientific">Pochonia chlamydosporia 170</name>
    <dbReference type="NCBI Taxonomy" id="1380566"/>
    <lineage>
        <taxon>Eukaryota</taxon>
        <taxon>Fungi</taxon>
        <taxon>Dikarya</taxon>
        <taxon>Ascomycota</taxon>
        <taxon>Pezizomycotina</taxon>
        <taxon>Sordariomycetes</taxon>
        <taxon>Hypocreomycetidae</taxon>
        <taxon>Hypocreales</taxon>
        <taxon>Clavicipitaceae</taxon>
        <taxon>Pochonia</taxon>
    </lineage>
</organism>
<dbReference type="OrthoDB" id="5379943at2759"/>
<dbReference type="EC" id="1.4.3.-" evidence="11"/>
<keyword evidence="4 11" id="KW-0479">Metal-binding</keyword>
<dbReference type="SUPFAM" id="SSF49998">
    <property type="entry name" value="Amine oxidase catalytic domain"/>
    <property type="match status" value="1"/>
</dbReference>
<dbReference type="GO" id="GO:0005507">
    <property type="term" value="F:copper ion binding"/>
    <property type="evidence" value="ECO:0007669"/>
    <property type="project" value="InterPro"/>
</dbReference>
<feature type="modified residue" description="2',4',5'-topaquinone" evidence="10">
    <location>
        <position position="399"/>
    </location>
</feature>
<proteinExistence type="inferred from homology"/>
<dbReference type="SUPFAM" id="SSF54416">
    <property type="entry name" value="Amine oxidase N-terminal region"/>
    <property type="match status" value="2"/>
</dbReference>
<accession>A0A179F0Y3</accession>